<keyword evidence="1" id="KW-0812">Transmembrane</keyword>
<dbReference type="Proteomes" id="UP001159179">
    <property type="component" value="Unassembled WGS sequence"/>
</dbReference>
<keyword evidence="1" id="KW-1133">Transmembrane helix</keyword>
<dbReference type="EMBL" id="JAROYP010000004">
    <property type="protein sequence ID" value="MDH5160977.1"/>
    <property type="molecule type" value="Genomic_DNA"/>
</dbReference>
<feature type="transmembrane region" description="Helical" evidence="1">
    <location>
        <begin position="7"/>
        <end position="26"/>
    </location>
</feature>
<evidence type="ECO:0000256" key="1">
    <source>
        <dbReference type="SAM" id="Phobius"/>
    </source>
</evidence>
<accession>A0AAW6SVQ8</accession>
<sequence length="165" mass="19301">MINNDKIRYFFICIAILFSSREVLNFGMGTEFYMFGMIAFLLLGLASILFIFKKWILRIMAIFLCLISITFLILSVDEYFYIQKDGFTMNEFSSLGKHFFIPWDKIEEIQYVYKANENSPLRIRLNLIDGSTYTIPFNGFTANMKNMLRDYVAPHGGKLVDVDEE</sequence>
<proteinExistence type="predicted"/>
<feature type="transmembrane region" description="Helical" evidence="1">
    <location>
        <begin position="59"/>
        <end position="82"/>
    </location>
</feature>
<organism evidence="2 3">
    <name type="scientific">Heyndrickxia oleronia</name>
    <dbReference type="NCBI Taxonomy" id="38875"/>
    <lineage>
        <taxon>Bacteria</taxon>
        <taxon>Bacillati</taxon>
        <taxon>Bacillota</taxon>
        <taxon>Bacilli</taxon>
        <taxon>Bacillales</taxon>
        <taxon>Bacillaceae</taxon>
        <taxon>Heyndrickxia</taxon>
    </lineage>
</organism>
<name>A0AAW6SVQ8_9BACI</name>
<protein>
    <recommendedName>
        <fullName evidence="4">Photosystem I assembly protein Ycf4</fullName>
    </recommendedName>
</protein>
<feature type="transmembrane region" description="Helical" evidence="1">
    <location>
        <begin position="32"/>
        <end position="52"/>
    </location>
</feature>
<evidence type="ECO:0008006" key="4">
    <source>
        <dbReference type="Google" id="ProtNLM"/>
    </source>
</evidence>
<reference evidence="2" key="1">
    <citation type="submission" date="2023-03" db="EMBL/GenBank/DDBJ databases">
        <title>Bacterial isolates from washroom surfaces on a university campus.</title>
        <authorList>
            <person name="Holman D.B."/>
            <person name="Gzyl K.E."/>
            <person name="Taheri A.E."/>
        </authorList>
    </citation>
    <scope>NUCLEOTIDE SEQUENCE</scope>
    <source>
        <strain evidence="2">RD03</strain>
    </source>
</reference>
<evidence type="ECO:0000313" key="2">
    <source>
        <dbReference type="EMBL" id="MDH5160977.1"/>
    </source>
</evidence>
<dbReference type="AlphaFoldDB" id="A0AAW6SVQ8"/>
<evidence type="ECO:0000313" key="3">
    <source>
        <dbReference type="Proteomes" id="UP001159179"/>
    </source>
</evidence>
<comment type="caution">
    <text evidence="2">The sequence shown here is derived from an EMBL/GenBank/DDBJ whole genome shotgun (WGS) entry which is preliminary data.</text>
</comment>
<gene>
    <name evidence="2" type="ORF">P5X88_08515</name>
</gene>
<dbReference type="RefSeq" id="WP_280616421.1">
    <property type="nucleotide sequence ID" value="NZ_JAROYP010000004.1"/>
</dbReference>
<keyword evidence="1" id="KW-0472">Membrane</keyword>